<dbReference type="HAMAP" id="MF_00952">
    <property type="entry name" value="Topoisom_1_prok"/>
    <property type="match status" value="1"/>
</dbReference>
<evidence type="ECO:0000259" key="12">
    <source>
        <dbReference type="PROSITE" id="PS52039"/>
    </source>
</evidence>
<dbReference type="InterPro" id="IPR013824">
    <property type="entry name" value="Topo_IA_cen_sub1"/>
</dbReference>
<dbReference type="InterPro" id="IPR000380">
    <property type="entry name" value="Topo_IA"/>
</dbReference>
<evidence type="ECO:0000256" key="9">
    <source>
        <dbReference type="ARBA" id="ARBA00023235"/>
    </source>
</evidence>
<dbReference type="Pfam" id="PF01396">
    <property type="entry name" value="Zn_ribbon_Top1"/>
    <property type="match status" value="3"/>
</dbReference>
<feature type="site" description="Interaction with DNA" evidence="10">
    <location>
        <position position="69"/>
    </location>
</feature>
<dbReference type="Pfam" id="PF01751">
    <property type="entry name" value="Toprim"/>
    <property type="match status" value="1"/>
</dbReference>
<dbReference type="InterPro" id="IPR028612">
    <property type="entry name" value="Topoisom_1_IA"/>
</dbReference>
<dbReference type="EMBL" id="JXJT01000003">
    <property type="protein sequence ID" value="PCS04323.1"/>
    <property type="molecule type" value="Genomic_DNA"/>
</dbReference>
<dbReference type="NCBIfam" id="TIGR01051">
    <property type="entry name" value="topA_bact"/>
    <property type="match status" value="1"/>
</dbReference>
<dbReference type="EC" id="5.6.2.1" evidence="10"/>
<dbReference type="PROSITE" id="PS00396">
    <property type="entry name" value="TOPO_IA_1"/>
    <property type="match status" value="1"/>
</dbReference>
<dbReference type="Pfam" id="PF01131">
    <property type="entry name" value="Topoisom_bac"/>
    <property type="match status" value="1"/>
</dbReference>
<feature type="site" description="Interaction with DNA" evidence="10">
    <location>
        <position position="191"/>
    </location>
</feature>
<feature type="site" description="Interaction with DNA" evidence="10">
    <location>
        <position position="176"/>
    </location>
</feature>
<keyword evidence="9 10" id="KW-0413">Isomerase</keyword>
<dbReference type="Gene3D" id="3.40.50.140">
    <property type="match status" value="1"/>
</dbReference>
<feature type="site" description="Interaction with DNA" evidence="10">
    <location>
        <position position="184"/>
    </location>
</feature>
<evidence type="ECO:0000259" key="11">
    <source>
        <dbReference type="PROSITE" id="PS50880"/>
    </source>
</evidence>
<dbReference type="SMART" id="SM00436">
    <property type="entry name" value="TOP1Bc"/>
    <property type="match status" value="1"/>
</dbReference>
<name>A0ABX4I8I6_9LACT</name>
<keyword evidence="14" id="KW-1185">Reference proteome</keyword>
<dbReference type="Proteomes" id="UP000218979">
    <property type="component" value="Unassembled WGS sequence"/>
</dbReference>
<feature type="site" description="Interaction with DNA" evidence="10">
    <location>
        <position position="336"/>
    </location>
</feature>
<keyword evidence="6" id="KW-0460">Magnesium</keyword>
<dbReference type="SMART" id="SM00493">
    <property type="entry name" value="TOPRIM"/>
    <property type="match status" value="1"/>
</dbReference>
<evidence type="ECO:0000256" key="3">
    <source>
        <dbReference type="ARBA" id="ARBA00022723"/>
    </source>
</evidence>
<dbReference type="Gene3D" id="3.30.65.10">
    <property type="entry name" value="Bacterial Topoisomerase I, domain 1"/>
    <property type="match status" value="2"/>
</dbReference>
<keyword evidence="4" id="KW-0863">Zinc-finger</keyword>
<evidence type="ECO:0000256" key="8">
    <source>
        <dbReference type="ARBA" id="ARBA00023125"/>
    </source>
</evidence>
<dbReference type="PROSITE" id="PS50880">
    <property type="entry name" value="TOPRIM"/>
    <property type="match status" value="1"/>
</dbReference>
<dbReference type="Gene3D" id="1.10.460.10">
    <property type="entry name" value="Topoisomerase I, domain 2"/>
    <property type="match status" value="1"/>
</dbReference>
<keyword evidence="3" id="KW-0479">Metal-binding</keyword>
<evidence type="ECO:0000313" key="14">
    <source>
        <dbReference type="Proteomes" id="UP000218979"/>
    </source>
</evidence>
<organism evidence="13 14">
    <name type="scientific">Pseudolactococcus chungangensis CAU 28 = DSM 22330</name>
    <dbReference type="NCBI Taxonomy" id="1122154"/>
    <lineage>
        <taxon>Bacteria</taxon>
        <taxon>Bacillati</taxon>
        <taxon>Bacillota</taxon>
        <taxon>Bacilli</taxon>
        <taxon>Lactobacillales</taxon>
        <taxon>Streptococcaceae</taxon>
        <taxon>Pseudolactococcus</taxon>
    </lineage>
</organism>
<dbReference type="Gene3D" id="1.10.290.10">
    <property type="entry name" value="Topoisomerase I, domain 4"/>
    <property type="match status" value="1"/>
</dbReference>
<dbReference type="InterPro" id="IPR023406">
    <property type="entry name" value="Topo_IA_AS"/>
</dbReference>
<feature type="region of interest" description="Interaction with DNA" evidence="10">
    <location>
        <begin position="199"/>
        <end position="204"/>
    </location>
</feature>
<keyword evidence="5" id="KW-0862">Zinc</keyword>
<reference evidence="13 14" key="1">
    <citation type="submission" date="2014-12" db="EMBL/GenBank/DDBJ databases">
        <title>Draft genome sequences of 10 type strains of Lactococcus.</title>
        <authorList>
            <person name="Sun Z."/>
            <person name="Zhong Z."/>
            <person name="Liu W."/>
            <person name="Zhang W."/>
            <person name="Zhang H."/>
        </authorList>
    </citation>
    <scope>NUCLEOTIDE SEQUENCE [LARGE SCALE GENOMIC DNA]</scope>
    <source>
        <strain evidence="13 14">DSM 22330</strain>
    </source>
</reference>
<evidence type="ECO:0000256" key="2">
    <source>
        <dbReference type="ARBA" id="ARBA00009446"/>
    </source>
</evidence>
<dbReference type="InterPro" id="IPR003601">
    <property type="entry name" value="Topo_IA_2"/>
</dbReference>
<protein>
    <recommendedName>
        <fullName evidence="10">DNA topoisomerase 1</fullName>
        <ecNumber evidence="10">5.6.2.1</ecNumber>
    </recommendedName>
    <alternativeName>
        <fullName evidence="10">DNA topoisomerase I</fullName>
    </alternativeName>
</protein>
<feature type="site" description="Interaction with DNA" evidence="10">
    <location>
        <position position="179"/>
    </location>
</feature>
<feature type="site" description="Interaction with DNA" evidence="10">
    <location>
        <position position="175"/>
    </location>
</feature>
<dbReference type="PANTHER" id="PTHR42785:SF1">
    <property type="entry name" value="DNA TOPOISOMERASE"/>
    <property type="match status" value="1"/>
</dbReference>
<dbReference type="SUPFAM" id="SSF57783">
    <property type="entry name" value="Zinc beta-ribbon"/>
    <property type="match status" value="1"/>
</dbReference>
<proteinExistence type="inferred from homology"/>
<dbReference type="Gene3D" id="2.70.20.10">
    <property type="entry name" value="Topoisomerase I, domain 3"/>
    <property type="match status" value="1"/>
</dbReference>
<gene>
    <name evidence="10" type="primary">topA</name>
    <name evidence="13" type="ORF">RR45_GL001257</name>
</gene>
<sequence length="721" mass="81447">MANLMVTATTKKATVKKTAAKKTTTKQTTKKKAATKIKKNLVIVESPAKAKTIEKYLGRNYKVVASVGHIRDLKKSTMSVDIEHNYEPQYINIRGKGPLINTLKKEAKNAKAVYLASDPDREGEAIAWHLAHILGLDVHDKNRVVFNEITKDAVKDAFKEPRSIDLDLVDAQQARRILDRLVGYSISPILWKKIKKGLSAGRVQSIALKLIIDRENEINAFIPEEYWSIEGNFKKGAKKFAGSFYGLDGKKKKLHKNSDVLEVMERLTTDEFTVDKVDKKERRRNAPLPYTTSSLQQDSANKINFRARKTMSVAQQLYEGITLGPNGHQGLITYMRTDSTRISPVAQAAAASYIVDTFGEKYSKHGSKVKNVASAQDAHEAIRPSNVFNTPESIAKYLDKDQLKLYRLIWNRFVASQMTPAIFDTVKVNLSQNGVMFTANGSQVKFDGYMAVYNDADKNKMLPEMAEGDVVKKDNIKPEQHFTQPPARFSEATLIKTLEEIGVGRPSTYAPTLETIQRRYYVKLSAKRFEPTELGEIVNNMVVEFFPNIVNTEFTVDMEQSLDDVEHGMRKWVEVVDEFYKPFAVELEKAETEIEKIQIKDEPAGFDCDVCGHPMVIKLGKYGKFYACSNFPDCRNTMAIVKEIGVVCPTCHEGQVIERKSKRNRIFYGCARYPDCEFTSWDKPIGRDCPKCGQFLVEKKVRGGGKQVVCSNGDYEEEKIK</sequence>
<comment type="catalytic activity">
    <reaction evidence="1 10">
        <text>ATP-independent breakage of single-stranded DNA, followed by passage and rejoining.</text>
        <dbReference type="EC" id="5.6.2.1"/>
    </reaction>
</comment>
<dbReference type="InterPro" id="IPR013497">
    <property type="entry name" value="Topo_IA_cen"/>
</dbReference>
<accession>A0ABX4I8I6</accession>
<dbReference type="InterPro" id="IPR005733">
    <property type="entry name" value="TopoI_bac-type"/>
</dbReference>
<dbReference type="InterPro" id="IPR013826">
    <property type="entry name" value="Topo_IA_cen_sub3"/>
</dbReference>
<evidence type="ECO:0000256" key="10">
    <source>
        <dbReference type="HAMAP-Rule" id="MF_00952"/>
    </source>
</evidence>
<dbReference type="CDD" id="cd00186">
    <property type="entry name" value="TOP1Ac"/>
    <property type="match status" value="1"/>
</dbReference>
<dbReference type="PANTHER" id="PTHR42785">
    <property type="entry name" value="DNA TOPOISOMERASE, TYPE IA, CORE"/>
    <property type="match status" value="1"/>
</dbReference>
<feature type="active site" description="O-(5'-phospho-DNA)-tyrosine intermediate" evidence="10">
    <location>
        <position position="334"/>
    </location>
</feature>
<feature type="site" description="Interaction with DNA" evidence="10">
    <location>
        <position position="519"/>
    </location>
</feature>
<evidence type="ECO:0000256" key="7">
    <source>
        <dbReference type="ARBA" id="ARBA00023029"/>
    </source>
</evidence>
<dbReference type="InterPro" id="IPR006171">
    <property type="entry name" value="TOPRIM_dom"/>
</dbReference>
<dbReference type="InterPro" id="IPR034149">
    <property type="entry name" value="TOPRIM_TopoI"/>
</dbReference>
<dbReference type="SUPFAM" id="SSF56712">
    <property type="entry name" value="Prokaryotic type I DNA topoisomerase"/>
    <property type="match status" value="1"/>
</dbReference>
<feature type="domain" description="Topo IA-type catalytic" evidence="12">
    <location>
        <begin position="165"/>
        <end position="587"/>
    </location>
</feature>
<evidence type="ECO:0000256" key="1">
    <source>
        <dbReference type="ARBA" id="ARBA00000213"/>
    </source>
</evidence>
<feature type="domain" description="Toprim" evidence="11">
    <location>
        <begin position="39"/>
        <end position="149"/>
    </location>
</feature>
<comment type="subunit">
    <text evidence="10">Monomer.</text>
</comment>
<dbReference type="CDD" id="cd03363">
    <property type="entry name" value="TOPRIM_TopoIA_TopoI"/>
    <property type="match status" value="1"/>
</dbReference>
<dbReference type="PRINTS" id="PR00417">
    <property type="entry name" value="PRTPISMRASEI"/>
</dbReference>
<evidence type="ECO:0000256" key="6">
    <source>
        <dbReference type="ARBA" id="ARBA00022842"/>
    </source>
</evidence>
<evidence type="ECO:0000256" key="5">
    <source>
        <dbReference type="ARBA" id="ARBA00022833"/>
    </source>
</evidence>
<evidence type="ECO:0000313" key="13">
    <source>
        <dbReference type="EMBL" id="PCS04323.1"/>
    </source>
</evidence>
<evidence type="ECO:0000256" key="4">
    <source>
        <dbReference type="ARBA" id="ARBA00022771"/>
    </source>
</evidence>
<comment type="function">
    <text evidence="10">Releases the supercoiling and torsional tension of DNA, which is introduced during the DNA replication and transcription, by transiently cleaving and rejoining one strand of the DNA duplex. Introduces a single-strand break via transesterification at a target site in duplex DNA. The scissile phosphodiester is attacked by the catalytic tyrosine of the enzyme, resulting in the formation of a DNA-(5'-phosphotyrosyl)-enzyme intermediate and the expulsion of a 3'-OH DNA strand. The free DNA strand then undergoes passage around the unbroken strand, thus removing DNA supercoils. Finally, in the religation step, the DNA 3'-OH attacks the covalent intermediate to expel the active-site tyrosine and restore the DNA phosphodiester backbone.</text>
</comment>
<comment type="similarity">
    <text evidence="2 10">Belongs to the type IA topoisomerase family.</text>
</comment>
<keyword evidence="8 10" id="KW-0238">DNA-binding</keyword>
<comment type="caution">
    <text evidence="13">The sequence shown here is derived from an EMBL/GenBank/DDBJ whole genome shotgun (WGS) entry which is preliminary data.</text>
</comment>
<dbReference type="SMART" id="SM00437">
    <property type="entry name" value="TOP1Ac"/>
    <property type="match status" value="1"/>
</dbReference>
<dbReference type="PROSITE" id="PS52039">
    <property type="entry name" value="TOPO_IA_2"/>
    <property type="match status" value="1"/>
</dbReference>
<dbReference type="InterPro" id="IPR013825">
    <property type="entry name" value="Topo_IA_cen_sub2"/>
</dbReference>
<dbReference type="InterPro" id="IPR023405">
    <property type="entry name" value="Topo_IA_core_domain"/>
</dbReference>
<dbReference type="InterPro" id="IPR013498">
    <property type="entry name" value="Topo_IA_Znf"/>
</dbReference>
<dbReference type="InterPro" id="IPR003602">
    <property type="entry name" value="Topo_IA_DNA-bd_dom"/>
</dbReference>
<keyword evidence="7 10" id="KW-0799">Topoisomerase</keyword>